<dbReference type="GO" id="GO:0016787">
    <property type="term" value="F:hydrolase activity"/>
    <property type="evidence" value="ECO:0007669"/>
    <property type="project" value="UniProtKB-KW"/>
</dbReference>
<keyword evidence="6" id="KW-1185">Reference proteome</keyword>
<keyword evidence="2" id="KW-0479">Metal-binding</keyword>
<dbReference type="EMBL" id="JBFNQD010000002">
    <property type="protein sequence ID" value="MEW9305598.1"/>
    <property type="molecule type" value="Genomic_DNA"/>
</dbReference>
<dbReference type="SFLD" id="SFLDG01129">
    <property type="entry name" value="C1.5:_HAD__Beta-PGM__Phosphata"/>
    <property type="match status" value="1"/>
</dbReference>
<comment type="cofactor">
    <cofactor evidence="1">
        <name>Mg(2+)</name>
        <dbReference type="ChEBI" id="CHEBI:18420"/>
    </cofactor>
</comment>
<dbReference type="NCBIfam" id="TIGR01549">
    <property type="entry name" value="HAD-SF-IA-v1"/>
    <property type="match status" value="1"/>
</dbReference>
<evidence type="ECO:0000256" key="2">
    <source>
        <dbReference type="ARBA" id="ARBA00022723"/>
    </source>
</evidence>
<organism evidence="5 6">
    <name type="scientific">Labrys neptuniae</name>
    <dbReference type="NCBI Taxonomy" id="376174"/>
    <lineage>
        <taxon>Bacteria</taxon>
        <taxon>Pseudomonadati</taxon>
        <taxon>Pseudomonadota</taxon>
        <taxon>Alphaproteobacteria</taxon>
        <taxon>Hyphomicrobiales</taxon>
        <taxon>Xanthobacteraceae</taxon>
        <taxon>Labrys</taxon>
    </lineage>
</organism>
<protein>
    <submittedName>
        <fullName evidence="5">HAD family hydrolase</fullName>
        <ecNumber evidence="5">3.1.3.-</ecNumber>
    </submittedName>
</protein>
<evidence type="ECO:0000256" key="4">
    <source>
        <dbReference type="ARBA" id="ARBA00022842"/>
    </source>
</evidence>
<gene>
    <name evidence="5" type="ORF">ABXS05_08625</name>
</gene>
<comment type="caution">
    <text evidence="5">The sequence shown here is derived from an EMBL/GenBank/DDBJ whole genome shotgun (WGS) entry which is preliminary data.</text>
</comment>
<dbReference type="Pfam" id="PF00702">
    <property type="entry name" value="Hydrolase"/>
    <property type="match status" value="1"/>
</dbReference>
<name>A0ABV3PIY7_9HYPH</name>
<sequence>MIDSHVIRAVAFDAYGTLVEITDKRRPYERVARARTINPLVSPITQELDLIAFADRCGLVLNAQWQSDLAAELKSIRPFEEGRDVLTALHRAGYRVAVASNLALPYETPIRACYGDLLDVACLSFEIGAAKPDAPFYRALCRQLDCEPQEILMVGDSWRSDYQGATRAGLQALHLDRRGVGPAGREAITITDLRRLLAILPA</sequence>
<dbReference type="InterPro" id="IPR051400">
    <property type="entry name" value="HAD-like_hydrolase"/>
</dbReference>
<evidence type="ECO:0000313" key="5">
    <source>
        <dbReference type="EMBL" id="MEW9305598.1"/>
    </source>
</evidence>
<dbReference type="RefSeq" id="WP_311934156.1">
    <property type="nucleotide sequence ID" value="NZ_JAVSCS010000005.1"/>
</dbReference>
<keyword evidence="3 5" id="KW-0378">Hydrolase</keyword>
<keyword evidence="4" id="KW-0460">Magnesium</keyword>
<dbReference type="SFLD" id="SFLDS00003">
    <property type="entry name" value="Haloacid_Dehalogenase"/>
    <property type="match status" value="1"/>
</dbReference>
<dbReference type="EC" id="3.1.3.-" evidence="5"/>
<dbReference type="PRINTS" id="PR00413">
    <property type="entry name" value="HADHALOGNASE"/>
</dbReference>
<dbReference type="InterPro" id="IPR036412">
    <property type="entry name" value="HAD-like_sf"/>
</dbReference>
<dbReference type="Proteomes" id="UP001555786">
    <property type="component" value="Unassembled WGS sequence"/>
</dbReference>
<dbReference type="Gene3D" id="3.40.50.1000">
    <property type="entry name" value="HAD superfamily/HAD-like"/>
    <property type="match status" value="1"/>
</dbReference>
<dbReference type="PANTHER" id="PTHR46470:SF2">
    <property type="entry name" value="GLYCERALDEHYDE 3-PHOSPHATE PHOSPHATASE"/>
    <property type="match status" value="1"/>
</dbReference>
<dbReference type="InterPro" id="IPR023214">
    <property type="entry name" value="HAD_sf"/>
</dbReference>
<dbReference type="PANTHER" id="PTHR46470">
    <property type="entry name" value="N-ACYLNEURAMINATE-9-PHOSPHATASE"/>
    <property type="match status" value="1"/>
</dbReference>
<evidence type="ECO:0000256" key="3">
    <source>
        <dbReference type="ARBA" id="ARBA00022801"/>
    </source>
</evidence>
<evidence type="ECO:0000256" key="1">
    <source>
        <dbReference type="ARBA" id="ARBA00001946"/>
    </source>
</evidence>
<dbReference type="InterPro" id="IPR006439">
    <property type="entry name" value="HAD-SF_hydro_IA"/>
</dbReference>
<proteinExistence type="predicted"/>
<dbReference type="SUPFAM" id="SSF56784">
    <property type="entry name" value="HAD-like"/>
    <property type="match status" value="1"/>
</dbReference>
<evidence type="ECO:0000313" key="6">
    <source>
        <dbReference type="Proteomes" id="UP001555786"/>
    </source>
</evidence>
<accession>A0ABV3PIY7</accession>
<reference evidence="5 6" key="1">
    <citation type="submission" date="2024-07" db="EMBL/GenBank/DDBJ databases">
        <title>Description of Labrys sedimenti sp. nov., isolated from a diclofenac-degrading enrichment culture.</title>
        <authorList>
            <person name="Tancsics A."/>
            <person name="Csepanyi A."/>
        </authorList>
    </citation>
    <scope>NUCLEOTIDE SEQUENCE [LARGE SCALE GENOMIC DNA]</scope>
    <source>
        <strain evidence="5 6">LMG 23578</strain>
    </source>
</reference>